<dbReference type="InterPro" id="IPR001190">
    <property type="entry name" value="SRCR"/>
</dbReference>
<dbReference type="SUPFAM" id="SSF56487">
    <property type="entry name" value="SRCR-like"/>
    <property type="match status" value="5"/>
</dbReference>
<comment type="catalytic activity">
    <reaction evidence="15">
        <text>L-lysyl-[protein] + O2 + H2O = (S)-2-amino-6-oxohexanoyl-[protein] + H2O2 + NH4(+)</text>
        <dbReference type="Rhea" id="RHEA:24544"/>
        <dbReference type="Rhea" id="RHEA-COMP:9752"/>
        <dbReference type="Rhea" id="RHEA-COMP:12448"/>
        <dbReference type="ChEBI" id="CHEBI:15377"/>
        <dbReference type="ChEBI" id="CHEBI:15379"/>
        <dbReference type="ChEBI" id="CHEBI:16240"/>
        <dbReference type="ChEBI" id="CHEBI:28938"/>
        <dbReference type="ChEBI" id="CHEBI:29969"/>
        <dbReference type="ChEBI" id="CHEBI:131803"/>
        <dbReference type="EC" id="1.4.3.13"/>
    </reaction>
</comment>
<comment type="cofactor">
    <cofactor evidence="1">
        <name>Cu cation</name>
        <dbReference type="ChEBI" id="CHEBI:23378"/>
    </cofactor>
</comment>
<keyword evidence="6" id="KW-0479">Metal-binding</keyword>
<evidence type="ECO:0000256" key="4">
    <source>
        <dbReference type="ARBA" id="ARBA00022477"/>
    </source>
</evidence>
<keyword evidence="21" id="KW-1185">Reference proteome</keyword>
<evidence type="ECO:0000256" key="5">
    <source>
        <dbReference type="ARBA" id="ARBA00022525"/>
    </source>
</evidence>
<evidence type="ECO:0000256" key="16">
    <source>
        <dbReference type="PROSITE-ProRule" id="PRU00196"/>
    </source>
</evidence>
<dbReference type="SUPFAM" id="SSF51445">
    <property type="entry name" value="(Trans)glycosidases"/>
    <property type="match status" value="1"/>
</dbReference>
<accession>A0A218UTR7</accession>
<keyword evidence="11" id="KW-0186">Copper</keyword>
<dbReference type="EC" id="1.4.3.13" evidence="14"/>
<feature type="disulfide bond" evidence="16">
    <location>
        <begin position="928"/>
        <end position="989"/>
    </location>
</feature>
<comment type="caution">
    <text evidence="16">Lacks conserved residue(s) required for the propagation of feature annotation.</text>
</comment>
<feature type="disulfide bond" evidence="16">
    <location>
        <begin position="1130"/>
        <end position="1140"/>
    </location>
</feature>
<dbReference type="EMBL" id="MUZQ01000149">
    <property type="protein sequence ID" value="OWK56752.1"/>
    <property type="molecule type" value="Genomic_DNA"/>
</dbReference>
<evidence type="ECO:0000256" key="8">
    <source>
        <dbReference type="ARBA" id="ARBA00022737"/>
    </source>
</evidence>
<feature type="compositionally biased region" description="Polar residues" evidence="17">
    <location>
        <begin position="543"/>
        <end position="556"/>
    </location>
</feature>
<comment type="similarity">
    <text evidence="3">Belongs to the lysyl oxidase family.</text>
</comment>
<comment type="subcellular location">
    <subcellularLocation>
        <location evidence="2">Secreted</location>
        <location evidence="2">Extracellular space</location>
    </subcellularLocation>
</comment>
<protein>
    <recommendedName>
        <fullName evidence="14">protein-lysine 6-oxidase</fullName>
        <ecNumber evidence="14">1.4.3.13</ecNumber>
    </recommendedName>
</protein>
<evidence type="ECO:0000256" key="17">
    <source>
        <dbReference type="SAM" id="MobiDB-lite"/>
    </source>
</evidence>
<dbReference type="InterPro" id="IPR050912">
    <property type="entry name" value="LOX-like_protein"/>
</dbReference>
<dbReference type="GO" id="GO:0006954">
    <property type="term" value="P:inflammatory response"/>
    <property type="evidence" value="ECO:0007669"/>
    <property type="project" value="TreeGrafter"/>
</dbReference>
<dbReference type="PROSITE" id="PS52009">
    <property type="entry name" value="GH84"/>
    <property type="match status" value="1"/>
</dbReference>
<evidence type="ECO:0000256" key="6">
    <source>
        <dbReference type="ARBA" id="ARBA00022723"/>
    </source>
</evidence>
<dbReference type="Pfam" id="PF01186">
    <property type="entry name" value="Lysyl_oxidase"/>
    <property type="match status" value="1"/>
</dbReference>
<dbReference type="SUPFAM" id="SSF55729">
    <property type="entry name" value="Acyl-CoA N-acyltransferases (Nat)"/>
    <property type="match status" value="1"/>
</dbReference>
<feature type="domain" description="SRCR" evidence="18">
    <location>
        <begin position="889"/>
        <end position="990"/>
    </location>
</feature>
<dbReference type="GO" id="GO:0030199">
    <property type="term" value="P:collagen fibril organization"/>
    <property type="evidence" value="ECO:0007669"/>
    <property type="project" value="TreeGrafter"/>
</dbReference>
<dbReference type="InterPro" id="IPR019828">
    <property type="entry name" value="Lysyl_oxidase_CS"/>
</dbReference>
<evidence type="ECO:0000259" key="19">
    <source>
        <dbReference type="PROSITE" id="PS52009"/>
    </source>
</evidence>
<keyword evidence="13" id="KW-0325">Glycoprotein</keyword>
<keyword evidence="9" id="KW-0801">TPQ</keyword>
<dbReference type="FunFam" id="3.10.250.10:FF:000008">
    <property type="entry name" value="Lysyl oxidase homolog 2"/>
    <property type="match status" value="1"/>
</dbReference>
<comment type="caution">
    <text evidence="20">The sequence shown here is derived from an EMBL/GenBank/DDBJ whole genome shotgun (WGS) entry which is preliminary data.</text>
</comment>
<dbReference type="Gene3D" id="3.20.20.80">
    <property type="entry name" value="Glycosidases"/>
    <property type="match status" value="1"/>
</dbReference>
<dbReference type="PROSITE" id="PS00926">
    <property type="entry name" value="LYSYL_OXIDASE"/>
    <property type="match status" value="1"/>
</dbReference>
<dbReference type="SMART" id="SM00202">
    <property type="entry name" value="SR"/>
    <property type="match status" value="4"/>
</dbReference>
<evidence type="ECO:0000313" key="21">
    <source>
        <dbReference type="Proteomes" id="UP000197619"/>
    </source>
</evidence>
<reference evidence="20 21" key="1">
    <citation type="submission" date="2017-05" db="EMBL/GenBank/DDBJ databases">
        <title>Genome of assembly of the Bengalese finch, Lonchura striata domestica.</title>
        <authorList>
            <person name="Colquitt B.M."/>
            <person name="Brainard M.S."/>
        </authorList>
    </citation>
    <scope>NUCLEOTIDE SEQUENCE [LARGE SCALE GENOMIC DNA]</scope>
    <source>
        <strain evidence="20">White83orange57</strain>
    </source>
</reference>
<dbReference type="InterPro" id="IPR001695">
    <property type="entry name" value="Lysyl_oxidase"/>
</dbReference>
<dbReference type="Gene3D" id="1.20.58.240">
    <property type="entry name" value="STAT, domain 1"/>
    <property type="match status" value="1"/>
</dbReference>
<evidence type="ECO:0000256" key="11">
    <source>
        <dbReference type="ARBA" id="ARBA00023008"/>
    </source>
</evidence>
<feature type="domain" description="GH84" evidence="19">
    <location>
        <begin position="1"/>
        <end position="299"/>
    </location>
</feature>
<dbReference type="PRINTS" id="PR00074">
    <property type="entry name" value="LYSYLOXIDASE"/>
</dbReference>
<evidence type="ECO:0000256" key="2">
    <source>
        <dbReference type="ARBA" id="ARBA00004239"/>
    </source>
</evidence>
<dbReference type="GO" id="GO:0016020">
    <property type="term" value="C:membrane"/>
    <property type="evidence" value="ECO:0007669"/>
    <property type="project" value="InterPro"/>
</dbReference>
<evidence type="ECO:0000256" key="3">
    <source>
        <dbReference type="ARBA" id="ARBA00007492"/>
    </source>
</evidence>
<evidence type="ECO:0000259" key="18">
    <source>
        <dbReference type="PROSITE" id="PS50287"/>
    </source>
</evidence>
<dbReference type="STRING" id="299123.ENSLSDP00000018674"/>
<dbReference type="GO" id="GO:0004720">
    <property type="term" value="F:protein-lysine 6-oxidase activity"/>
    <property type="evidence" value="ECO:0007669"/>
    <property type="project" value="UniProtKB-EC"/>
</dbReference>
<feature type="compositionally biased region" description="Low complexity" evidence="17">
    <location>
        <begin position="442"/>
        <end position="453"/>
    </location>
</feature>
<keyword evidence="8" id="KW-0677">Repeat</keyword>
<keyword evidence="10" id="KW-0560">Oxidoreductase</keyword>
<dbReference type="InterPro" id="IPR036772">
    <property type="entry name" value="SRCR-like_dom_sf"/>
</dbReference>
<evidence type="ECO:0000313" key="20">
    <source>
        <dbReference type="EMBL" id="OWK56752.1"/>
    </source>
</evidence>
<sequence>MAERPRFLCGVVEGFYGRPWLQRRGLNCYMYAPKDELKHRLLWREPYTEHEAGKPPDLAKDSQTVPIIWNCLKDPPSLPSRMRSLIEAAQEQEVEFIFAISAGQDMVFSSAGDRLLLQQKLRQVAAMGCRSFALLFDDIDPCMCQADRDVFPSLAQAQASVANEVYQELGQPSVFLFCPTEYCSSLCSPSPSQSCYLQTIGQELLPGIGVIWTGPKVVSQELSAELLEEVEAVLRRRPVIWDNLYANDYDCRRVFLGPYMGRAPGLMSKLHGLLLNPNCELQANFIPIHTLGTWFQSELGSCAHPDHAGMEGALKDSQGAQDGSYSPQEALELALREWVAEINQQALEPGGRTPGHPSVSLKGGAKLQPGTAGGQEVTPDPQPHKSAPGADPEPCAPEEGVAGSAQCGGIPVATETLPSPSLTTSSSNGASTTQNISLPTRPGAGASPGAPAPLTDEEAITSSPAQMTPEELRTSPMAPVTPEEAGPGPMTPKEARTSPTSQVTPEEAESGPMTPKEARTSLTSQVTPEETESGPMIPKEARTSPTSQEAGSNPTAPLSPEEAVSSPTAPLTLEEVRMLVELFYLPYHHGALAQQLLEHFRWLRANSLSVGVPATAPDACGMVTSSATLTPRAPGGAALAALLPVGNSCDLFYHPPPLFPSSQLYLLRPLLPLDKGELYRMCRESLDCDPKVAEILVAHPDLLGDRLLGSFLSLSPEYTFVLEDEDGPCGYAAGALHAEGFLQQRDSSWLPAIRHKYPPDLGTGGPALGQDALEEAVLFFHAEPLAVPQPVLRRFPSLVQLGTAPRVLDVGASRSLALCLLSALRANGSRGVFCQVSDADRQQLSFYSKLGFVALPGHAAMGGCSTQARLELLLLLLLLLGSAWLRLRFRLAGYPRKHNEGRVEVFYNEEWGTICDDDFTLGNAHVLCRHLGFVAATGWAHSAKYGKGVGRIWLDNVNCAGNEKSIGDCKHRGWGNSDCSHEEDAGVVCKDERIPGFKDSNVIETEQSHVEEVRLRPVVAGGRRQLPVTEGIVEVRYKDSWAQICDQGWHSHNSRVVCGMMGFPAEKKVNRNFYKRLKRAARTKGHSRRLGSRLASKSQPKQKRREDVGLKKRLFTERQQLNYRLHSVSCTGTEVHLSLCSFEFYRGNSSAACGSGMPAVVSCVPGPLFATGNGHKKKQRQQQQQQGQPRIRLKGGARVGEGRVEVLRSSEWGTICDDRWNLQSASVVCRELGFGSAKEALTGARMGQGTGPIHLNEVQCRGTEKSLWNCPSRNITQEDCKHTEDAAVRCNIPYMGYENLIRLSGGRSRFEGRVEVAVGAGDGDQPRWGLVCGEGWGTLEAMVACRQLGLGFANHGLQIRLAGGRTEFEGRVEVKRGSKWGTVCSDGWTTKEAMVACRQLGLGYSLHAVTETWYWDASNVTEMVMSGVKCAGHEMSLSHCQHHGASLSCRNTGTRFAAGVICSETASDLLLHAPLVQETAYIEDRPLHMLYCAAEENCLASSARLANWPYGHRRLLRFSSQIHNRGRADFRPKAGRHSWVWHECHRHYHSMDIFTHYDILTPNGTKVAEGHKASFCLEDTECEEDVAKRYECANFGEQGITVGCWDLYRHDIDCQWIDITDVKPGNYILQVVINPNFEVAESDFTNNAMKCNCKYDGHRIWVHSCHIGDALSEEANKRFEQYPGQLNNQIS</sequence>
<feature type="domain" description="SRCR" evidence="18">
    <location>
        <begin position="1359"/>
        <end position="1463"/>
    </location>
</feature>
<dbReference type="InterPro" id="IPR017853">
    <property type="entry name" value="GH"/>
</dbReference>
<dbReference type="FunFam" id="3.10.250.10:FF:000001">
    <property type="entry name" value="Lysyl oxidase 4 isoform X1"/>
    <property type="match status" value="2"/>
</dbReference>
<feature type="region of interest" description="Disordered" evidence="17">
    <location>
        <begin position="1172"/>
        <end position="1191"/>
    </location>
</feature>
<dbReference type="Pfam" id="PF07555">
    <property type="entry name" value="NAGidase"/>
    <property type="match status" value="2"/>
</dbReference>
<name>A0A218UTR7_9PASE</name>
<dbReference type="PRINTS" id="PR00258">
    <property type="entry name" value="SPERACTRCPTR"/>
</dbReference>
<feature type="region of interest" description="Disordered" evidence="17">
    <location>
        <begin position="1080"/>
        <end position="1109"/>
    </location>
</feature>
<dbReference type="Pfam" id="PF00530">
    <property type="entry name" value="SRCR"/>
    <property type="match status" value="5"/>
</dbReference>
<dbReference type="Gene3D" id="3.10.250.10">
    <property type="entry name" value="SRCR-like domain"/>
    <property type="match status" value="5"/>
</dbReference>
<keyword evidence="12 16" id="KW-1015">Disulfide bond</keyword>
<dbReference type="Gene3D" id="3.40.630.30">
    <property type="match status" value="1"/>
</dbReference>
<feature type="domain" description="SRCR" evidence="18">
    <location>
        <begin position="1013"/>
        <end position="1164"/>
    </location>
</feature>
<feature type="disulfide bond" evidence="16">
    <location>
        <begin position="1430"/>
        <end position="1440"/>
    </location>
</feature>
<feature type="disulfide bond" evidence="16">
    <location>
        <begin position="1216"/>
        <end position="1280"/>
    </location>
</feature>
<dbReference type="Proteomes" id="UP000197619">
    <property type="component" value="Unassembled WGS sequence"/>
</dbReference>
<evidence type="ECO:0000256" key="9">
    <source>
        <dbReference type="ARBA" id="ARBA00022772"/>
    </source>
</evidence>
<organism evidence="20 21">
    <name type="scientific">Lonchura striata</name>
    <name type="common">white-rumped munia</name>
    <dbReference type="NCBI Taxonomy" id="40157"/>
    <lineage>
        <taxon>Eukaryota</taxon>
        <taxon>Metazoa</taxon>
        <taxon>Chordata</taxon>
        <taxon>Craniata</taxon>
        <taxon>Vertebrata</taxon>
        <taxon>Euteleostomi</taxon>
        <taxon>Archelosauria</taxon>
        <taxon>Archosauria</taxon>
        <taxon>Dinosauria</taxon>
        <taxon>Saurischia</taxon>
        <taxon>Theropoda</taxon>
        <taxon>Coelurosauria</taxon>
        <taxon>Aves</taxon>
        <taxon>Neognathae</taxon>
        <taxon>Neoaves</taxon>
        <taxon>Telluraves</taxon>
        <taxon>Australaves</taxon>
        <taxon>Passeriformes</taxon>
        <taxon>Passeroidea</taxon>
        <taxon>Estrildidae</taxon>
        <taxon>Estrildinae</taxon>
        <taxon>Lonchura</taxon>
    </lineage>
</organism>
<feature type="domain" description="SRCR" evidence="18">
    <location>
        <begin position="1191"/>
        <end position="1291"/>
    </location>
</feature>
<dbReference type="PANTHER" id="PTHR45817">
    <property type="entry name" value="LYSYL OXIDASE-LIKE-RELATED"/>
    <property type="match status" value="1"/>
</dbReference>
<evidence type="ECO:0000256" key="1">
    <source>
        <dbReference type="ARBA" id="ARBA00001935"/>
    </source>
</evidence>
<dbReference type="PANTHER" id="PTHR45817:SF2">
    <property type="entry name" value="LYSYL OXIDASE HOMOLOG 3"/>
    <property type="match status" value="1"/>
</dbReference>
<evidence type="ECO:0000256" key="7">
    <source>
        <dbReference type="ARBA" id="ARBA00022729"/>
    </source>
</evidence>
<evidence type="ECO:0000256" key="10">
    <source>
        <dbReference type="ARBA" id="ARBA00023002"/>
    </source>
</evidence>
<feature type="compositionally biased region" description="Basic residues" evidence="17">
    <location>
        <begin position="1080"/>
        <end position="1091"/>
    </location>
</feature>
<feature type="disulfide bond" evidence="16">
    <location>
        <begin position="915"/>
        <end position="979"/>
    </location>
</feature>
<proteinExistence type="inferred from homology"/>
<feature type="compositionally biased region" description="Low complexity" evidence="17">
    <location>
        <begin position="413"/>
        <end position="433"/>
    </location>
</feature>
<evidence type="ECO:0000256" key="13">
    <source>
        <dbReference type="ARBA" id="ARBA00023180"/>
    </source>
</evidence>
<dbReference type="InterPro" id="IPR016181">
    <property type="entry name" value="Acyl_CoA_acyltransferase"/>
</dbReference>
<feature type="region of interest" description="Disordered" evidence="17">
    <location>
        <begin position="347"/>
        <end position="567"/>
    </location>
</feature>
<keyword evidence="4" id="KW-0886">LTQ</keyword>
<feature type="disulfide bond" evidence="16">
    <location>
        <begin position="1260"/>
        <end position="1270"/>
    </location>
</feature>
<dbReference type="PROSITE" id="PS50287">
    <property type="entry name" value="SRCR_2"/>
    <property type="match status" value="5"/>
</dbReference>
<evidence type="ECO:0000256" key="12">
    <source>
        <dbReference type="ARBA" id="ARBA00023157"/>
    </source>
</evidence>
<dbReference type="InterPro" id="IPR011496">
    <property type="entry name" value="O-GlcNAcase_cat"/>
</dbReference>
<evidence type="ECO:0000256" key="14">
    <source>
        <dbReference type="ARBA" id="ARBA00038869"/>
    </source>
</evidence>
<keyword evidence="5" id="KW-0964">Secreted</keyword>
<dbReference type="PROSITE" id="PS00420">
    <property type="entry name" value="SRCR_1"/>
    <property type="match status" value="2"/>
</dbReference>
<evidence type="ECO:0000256" key="15">
    <source>
        <dbReference type="ARBA" id="ARBA00047861"/>
    </source>
</evidence>
<dbReference type="GO" id="GO:0005615">
    <property type="term" value="C:extracellular space"/>
    <property type="evidence" value="ECO:0007669"/>
    <property type="project" value="TreeGrafter"/>
</dbReference>
<dbReference type="GO" id="GO:0005507">
    <property type="term" value="F:copper ion binding"/>
    <property type="evidence" value="ECO:0007669"/>
    <property type="project" value="InterPro"/>
</dbReference>
<gene>
    <name evidence="20" type="primary">LOXL3</name>
    <name evidence="20" type="ORF">RLOC_00006918</name>
</gene>
<feature type="disulfide bond" evidence="16">
    <location>
        <begin position="959"/>
        <end position="969"/>
    </location>
</feature>
<feature type="domain" description="SRCR" evidence="18">
    <location>
        <begin position="1301"/>
        <end position="1351"/>
    </location>
</feature>
<feature type="disulfide bond" evidence="16">
    <location>
        <begin position="1229"/>
        <end position="1290"/>
    </location>
</feature>
<keyword evidence="7" id="KW-0732">Signal</keyword>